<keyword evidence="3 6" id="KW-0547">Nucleotide-binding</keyword>
<name>A0A316GBK6_9GAMM</name>
<dbReference type="GO" id="GO:0005525">
    <property type="term" value="F:GTP binding"/>
    <property type="evidence" value="ECO:0007669"/>
    <property type="project" value="UniProtKB-UniRule"/>
</dbReference>
<dbReference type="PANTHER" id="PTHR10229:SF0">
    <property type="entry name" value="GTP-BINDING PROTEIN 6-RELATED"/>
    <property type="match status" value="1"/>
</dbReference>
<dbReference type="GO" id="GO:0046872">
    <property type="term" value="F:metal ion binding"/>
    <property type="evidence" value="ECO:0007669"/>
    <property type="project" value="UniProtKB-KW"/>
</dbReference>
<evidence type="ECO:0000313" key="11">
    <source>
        <dbReference type="EMBL" id="PWK51887.1"/>
    </source>
</evidence>
<dbReference type="AlphaFoldDB" id="A0A316GBK6"/>
<feature type="binding site" evidence="7">
    <location>
        <begin position="229"/>
        <end position="233"/>
    </location>
    <ligand>
        <name>GTP</name>
        <dbReference type="ChEBI" id="CHEBI:37565"/>
    </ligand>
</feature>
<keyword evidence="2 8" id="KW-0479">Metal-binding</keyword>
<dbReference type="GO" id="GO:0097216">
    <property type="term" value="F:guanosine tetraphosphate binding"/>
    <property type="evidence" value="ECO:0007669"/>
    <property type="project" value="UniProtKB-ARBA"/>
</dbReference>
<evidence type="ECO:0000256" key="2">
    <source>
        <dbReference type="ARBA" id="ARBA00022723"/>
    </source>
</evidence>
<comment type="cofactor">
    <cofactor evidence="8">
        <name>Mg(2+)</name>
        <dbReference type="ChEBI" id="CHEBI:18420"/>
    </cofactor>
</comment>
<evidence type="ECO:0000256" key="9">
    <source>
        <dbReference type="SAM" id="Coils"/>
    </source>
</evidence>
<evidence type="ECO:0000259" key="10">
    <source>
        <dbReference type="PROSITE" id="PS51705"/>
    </source>
</evidence>
<dbReference type="InterPro" id="IPR027417">
    <property type="entry name" value="P-loop_NTPase"/>
</dbReference>
<dbReference type="Pfam" id="PF13167">
    <property type="entry name" value="GTP-bdg_N"/>
    <property type="match status" value="1"/>
</dbReference>
<dbReference type="InterPro" id="IPR006073">
    <property type="entry name" value="GTP-bd"/>
</dbReference>
<dbReference type="InterPro" id="IPR035647">
    <property type="entry name" value="EFG_III/V"/>
</dbReference>
<sequence>MFDRYQGGERAVLVHVDFPDQNSQEDLTEFVDLTTSAGIEILSIVTTSRSSPQPKYFVGTGKIDEVAQIVADEKADVVLFNHSLSPSQERNIEQLAKCRVVDRTGLILDIFAQRAFTHEGKLQVELAQLQHLSTRLVRGWTHLERQKGGIGLRGPGETQLESDRRLLRDRIKTIQKRLQKVEKQREQGRRSRKRANIPTVSLVGYTNAGKSTLFNRLTEAGVLAEDKLFATLDPTHRKIALNDHQSIIMADTVGFIRHLPHDLVAAFKATLQESREADILLHVIDASDERREDNKEQVYLVLNEIEATDGTIVEVYNKSDKVEGLGARAEKDPETGRYRVYCSAVTGDGLKPLLETIASLLSLEWKQTRLLLDGSQMALRGQLYDLSCVEHEDITEQGEFVLDIKLPLSDWKRLARKNQIDLEAMEQAKD</sequence>
<proteinExistence type="inferred from homology"/>
<dbReference type="HAMAP" id="MF_00900">
    <property type="entry name" value="GTPase_HflX"/>
    <property type="match status" value="1"/>
</dbReference>
<evidence type="ECO:0000256" key="8">
    <source>
        <dbReference type="PIRSR" id="PIRSR006809-2"/>
    </source>
</evidence>
<dbReference type="OrthoDB" id="9812272at2"/>
<accession>A0A316GBK6</accession>
<evidence type="ECO:0000256" key="7">
    <source>
        <dbReference type="PIRSR" id="PIRSR006809-1"/>
    </source>
</evidence>
<dbReference type="FunFam" id="3.40.50.300:FF:000173">
    <property type="entry name" value="GTPase HflX"/>
    <property type="match status" value="1"/>
</dbReference>
<evidence type="ECO:0000256" key="1">
    <source>
        <dbReference type="ARBA" id="ARBA00022490"/>
    </source>
</evidence>
<dbReference type="InterPro" id="IPR030394">
    <property type="entry name" value="G_HFLX_dom"/>
</dbReference>
<keyword evidence="5 6" id="KW-0342">GTP-binding</keyword>
<dbReference type="Pfam" id="PF19275">
    <property type="entry name" value="HflX_C"/>
    <property type="match status" value="1"/>
</dbReference>
<dbReference type="InterPro" id="IPR042108">
    <property type="entry name" value="GTPase_HflX_N_sf"/>
</dbReference>
<evidence type="ECO:0000256" key="3">
    <source>
        <dbReference type="ARBA" id="ARBA00022741"/>
    </source>
</evidence>
<feature type="binding site" evidence="8">
    <location>
        <position position="231"/>
    </location>
    <ligand>
        <name>Mg(2+)</name>
        <dbReference type="ChEBI" id="CHEBI:18420"/>
    </ligand>
</feature>
<evidence type="ECO:0000256" key="4">
    <source>
        <dbReference type="ARBA" id="ARBA00022842"/>
    </source>
</evidence>
<dbReference type="EMBL" id="QGGU01000005">
    <property type="protein sequence ID" value="PWK51887.1"/>
    <property type="molecule type" value="Genomic_DNA"/>
</dbReference>
<dbReference type="Gene3D" id="3.40.50.300">
    <property type="entry name" value="P-loop containing nucleotide triphosphate hydrolases"/>
    <property type="match status" value="1"/>
</dbReference>
<feature type="binding site" evidence="8">
    <location>
        <position position="211"/>
    </location>
    <ligand>
        <name>Mg(2+)</name>
        <dbReference type="ChEBI" id="CHEBI:18420"/>
    </ligand>
</feature>
<dbReference type="RefSeq" id="WP_109763268.1">
    <property type="nucleotide sequence ID" value="NZ_QGGU01000005.1"/>
</dbReference>
<dbReference type="CDD" id="cd01878">
    <property type="entry name" value="HflX"/>
    <property type="match status" value="1"/>
</dbReference>
<dbReference type="GO" id="GO:0003924">
    <property type="term" value="F:GTPase activity"/>
    <property type="evidence" value="ECO:0007669"/>
    <property type="project" value="UniProtKB-UniRule"/>
</dbReference>
<dbReference type="InterPro" id="IPR045498">
    <property type="entry name" value="HflX_C"/>
</dbReference>
<dbReference type="GO" id="GO:0005737">
    <property type="term" value="C:cytoplasm"/>
    <property type="evidence" value="ECO:0007669"/>
    <property type="project" value="UniProtKB-SubCell"/>
</dbReference>
<evidence type="ECO:0000313" key="12">
    <source>
        <dbReference type="Proteomes" id="UP000245790"/>
    </source>
</evidence>
<reference evidence="11 12" key="1">
    <citation type="submission" date="2018-05" db="EMBL/GenBank/DDBJ databases">
        <title>Genomic Encyclopedia of Type Strains, Phase IV (KMG-IV): sequencing the most valuable type-strain genomes for metagenomic binning, comparative biology and taxonomic classification.</title>
        <authorList>
            <person name="Goeker M."/>
        </authorList>
    </citation>
    <scope>NUCLEOTIDE SEQUENCE [LARGE SCALE GENOMIC DNA]</scope>
    <source>
        <strain evidence="11 12">DSM 25350</strain>
    </source>
</reference>
<feature type="binding site" evidence="7">
    <location>
        <begin position="251"/>
        <end position="254"/>
    </location>
    <ligand>
        <name>GTP</name>
        <dbReference type="ChEBI" id="CHEBI:37565"/>
    </ligand>
</feature>
<dbReference type="SUPFAM" id="SSF52540">
    <property type="entry name" value="P-loop containing nucleoside triphosphate hydrolases"/>
    <property type="match status" value="1"/>
</dbReference>
<evidence type="ECO:0000256" key="6">
    <source>
        <dbReference type="HAMAP-Rule" id="MF_00900"/>
    </source>
</evidence>
<dbReference type="Gene3D" id="3.40.50.11060">
    <property type="entry name" value="GTPase HflX, N-terminal domain"/>
    <property type="match status" value="1"/>
</dbReference>
<evidence type="ECO:0000256" key="5">
    <source>
        <dbReference type="ARBA" id="ARBA00023134"/>
    </source>
</evidence>
<feature type="binding site" evidence="7">
    <location>
        <begin position="204"/>
        <end position="211"/>
    </location>
    <ligand>
        <name>GTP</name>
        <dbReference type="ChEBI" id="CHEBI:37565"/>
    </ligand>
</feature>
<dbReference type="InterPro" id="IPR032305">
    <property type="entry name" value="GTP-bd_M"/>
</dbReference>
<dbReference type="NCBIfam" id="NF008280">
    <property type="entry name" value="PRK11058.1"/>
    <property type="match status" value="1"/>
</dbReference>
<feature type="domain" description="Hflx-type G" evidence="10">
    <location>
        <begin position="198"/>
        <end position="365"/>
    </location>
</feature>
<dbReference type="SUPFAM" id="SSF54980">
    <property type="entry name" value="EF-G C-terminal domain-like"/>
    <property type="match status" value="1"/>
</dbReference>
<dbReference type="FunFam" id="3.40.50.11060:FF:000001">
    <property type="entry name" value="GTPase HflX"/>
    <property type="match status" value="1"/>
</dbReference>
<dbReference type="PRINTS" id="PR00326">
    <property type="entry name" value="GTP1OBG"/>
</dbReference>
<dbReference type="PIRSF" id="PIRSF006809">
    <property type="entry name" value="GTP-binding_hflX_prd"/>
    <property type="match status" value="1"/>
</dbReference>
<keyword evidence="12" id="KW-1185">Reference proteome</keyword>
<dbReference type="NCBIfam" id="TIGR03156">
    <property type="entry name" value="GTP_HflX"/>
    <property type="match status" value="1"/>
</dbReference>
<dbReference type="PROSITE" id="PS51705">
    <property type="entry name" value="G_HFLX"/>
    <property type="match status" value="1"/>
</dbReference>
<protein>
    <recommendedName>
        <fullName evidence="6">GTPase HflX</fullName>
    </recommendedName>
    <alternativeName>
        <fullName evidence="6">GTP-binding protein HflX</fullName>
    </alternativeName>
</protein>
<dbReference type="Pfam" id="PF01926">
    <property type="entry name" value="MMR_HSR1"/>
    <property type="match status" value="1"/>
</dbReference>
<dbReference type="PANTHER" id="PTHR10229">
    <property type="entry name" value="GTP-BINDING PROTEIN HFLX"/>
    <property type="match status" value="1"/>
</dbReference>
<dbReference type="Gene3D" id="6.10.250.2860">
    <property type="match status" value="1"/>
</dbReference>
<keyword evidence="1 6" id="KW-0963">Cytoplasm</keyword>
<comment type="similarity">
    <text evidence="6">Belongs to the TRAFAC class OBG-HflX-like GTPase superfamily. HflX GTPase family.</text>
</comment>
<keyword evidence="9" id="KW-0175">Coiled coil</keyword>
<dbReference type="InterPro" id="IPR025121">
    <property type="entry name" value="GTPase_HflX_N"/>
</dbReference>
<dbReference type="GO" id="GO:0043022">
    <property type="term" value="F:ribosome binding"/>
    <property type="evidence" value="ECO:0007669"/>
    <property type="project" value="TreeGrafter"/>
</dbReference>
<organism evidence="11 12">
    <name type="scientific">Pleionea mediterranea</name>
    <dbReference type="NCBI Taxonomy" id="523701"/>
    <lineage>
        <taxon>Bacteria</taxon>
        <taxon>Pseudomonadati</taxon>
        <taxon>Pseudomonadota</taxon>
        <taxon>Gammaproteobacteria</taxon>
        <taxon>Oceanospirillales</taxon>
        <taxon>Pleioneaceae</taxon>
        <taxon>Pleionea</taxon>
    </lineage>
</organism>
<comment type="subunit">
    <text evidence="6">Monomer. Associates with the 50S ribosomal subunit.</text>
</comment>
<comment type="subcellular location">
    <subcellularLocation>
        <location evidence="6">Cytoplasm</location>
    </subcellularLocation>
    <text evidence="6">May associate with membranes.</text>
</comment>
<comment type="function">
    <text evidence="6">GTPase that associates with the 50S ribosomal subunit and may have a role during protein synthesis or ribosome biogenesis.</text>
</comment>
<dbReference type="Proteomes" id="UP000245790">
    <property type="component" value="Unassembled WGS sequence"/>
</dbReference>
<feature type="binding site" evidence="7">
    <location>
        <begin position="317"/>
        <end position="320"/>
    </location>
    <ligand>
        <name>GTP</name>
        <dbReference type="ChEBI" id="CHEBI:37565"/>
    </ligand>
</feature>
<dbReference type="InterPro" id="IPR016496">
    <property type="entry name" value="GTPase_HflX"/>
</dbReference>
<feature type="coiled-coil region" evidence="9">
    <location>
        <begin position="164"/>
        <end position="191"/>
    </location>
</feature>
<dbReference type="Pfam" id="PF16360">
    <property type="entry name" value="GTP-bdg_M"/>
    <property type="match status" value="1"/>
</dbReference>
<keyword evidence="4 8" id="KW-0460">Magnesium</keyword>
<comment type="caution">
    <text evidence="11">The sequence shown here is derived from an EMBL/GenBank/DDBJ whole genome shotgun (WGS) entry which is preliminary data.</text>
</comment>
<gene>
    <name evidence="6" type="primary">hflX</name>
    <name evidence="11" type="ORF">C8D97_105203</name>
</gene>